<organism evidence="4 5">
    <name type="scientific">Pseudomassariella vexata</name>
    <dbReference type="NCBI Taxonomy" id="1141098"/>
    <lineage>
        <taxon>Eukaryota</taxon>
        <taxon>Fungi</taxon>
        <taxon>Dikarya</taxon>
        <taxon>Ascomycota</taxon>
        <taxon>Pezizomycotina</taxon>
        <taxon>Sordariomycetes</taxon>
        <taxon>Xylariomycetidae</taxon>
        <taxon>Amphisphaeriales</taxon>
        <taxon>Pseudomassariaceae</taxon>
        <taxon>Pseudomassariella</taxon>
    </lineage>
</organism>
<dbReference type="Pfam" id="PF08240">
    <property type="entry name" value="ADH_N"/>
    <property type="match status" value="1"/>
</dbReference>
<dbReference type="GO" id="GO:0016651">
    <property type="term" value="F:oxidoreductase activity, acting on NAD(P)H"/>
    <property type="evidence" value="ECO:0007669"/>
    <property type="project" value="InterPro"/>
</dbReference>
<keyword evidence="2" id="KW-0560">Oxidoreductase</keyword>
<comment type="similarity">
    <text evidence="1">Belongs to the zinc-containing alcohol dehydrogenase family.</text>
</comment>
<evidence type="ECO:0000313" key="5">
    <source>
        <dbReference type="Proteomes" id="UP000193689"/>
    </source>
</evidence>
<accession>A0A1Y2DFH2</accession>
<dbReference type="STRING" id="1141098.A0A1Y2DFH2"/>
<dbReference type="InterPro" id="IPR011032">
    <property type="entry name" value="GroES-like_sf"/>
</dbReference>
<evidence type="ECO:0000256" key="1">
    <source>
        <dbReference type="ARBA" id="ARBA00008072"/>
    </source>
</evidence>
<dbReference type="PANTHER" id="PTHR45348">
    <property type="entry name" value="HYPOTHETICAL OXIDOREDUCTASE (EUROFUNG)"/>
    <property type="match status" value="1"/>
</dbReference>
<evidence type="ECO:0000259" key="3">
    <source>
        <dbReference type="Pfam" id="PF08240"/>
    </source>
</evidence>
<feature type="domain" description="Alcohol dehydrogenase-like N-terminal" evidence="3">
    <location>
        <begin position="22"/>
        <end position="99"/>
    </location>
</feature>
<dbReference type="SUPFAM" id="SSF51735">
    <property type="entry name" value="NAD(P)-binding Rossmann-fold domains"/>
    <property type="match status" value="1"/>
</dbReference>
<dbReference type="AlphaFoldDB" id="A0A1Y2DFH2"/>
<evidence type="ECO:0000256" key="2">
    <source>
        <dbReference type="ARBA" id="ARBA00023002"/>
    </source>
</evidence>
<evidence type="ECO:0000313" key="4">
    <source>
        <dbReference type="EMBL" id="ORY58022.1"/>
    </source>
</evidence>
<dbReference type="OrthoDB" id="48317at2759"/>
<comment type="caution">
    <text evidence="4">The sequence shown here is derived from an EMBL/GenBank/DDBJ whole genome shotgun (WGS) entry which is preliminary data.</text>
</comment>
<dbReference type="Gene3D" id="3.90.180.10">
    <property type="entry name" value="Medium-chain alcohol dehydrogenases, catalytic domain"/>
    <property type="match status" value="1"/>
</dbReference>
<dbReference type="GeneID" id="63775043"/>
<dbReference type="Gene3D" id="3.40.50.720">
    <property type="entry name" value="NAD(P)-binding Rossmann-like Domain"/>
    <property type="match status" value="1"/>
</dbReference>
<name>A0A1Y2DFH2_9PEZI</name>
<dbReference type="EMBL" id="MCFJ01000017">
    <property type="protein sequence ID" value="ORY58022.1"/>
    <property type="molecule type" value="Genomic_DNA"/>
</dbReference>
<proteinExistence type="inferred from homology"/>
<dbReference type="InterPro" id="IPR047122">
    <property type="entry name" value="Trans-enoyl_RdTase-like"/>
</dbReference>
<dbReference type="RefSeq" id="XP_040711057.1">
    <property type="nucleotide sequence ID" value="XM_040858831.1"/>
</dbReference>
<dbReference type="Proteomes" id="UP000193689">
    <property type="component" value="Unassembled WGS sequence"/>
</dbReference>
<sequence length="201" mass="21537">MSHHQAAFSDRPHKALRRPVFINPVDWKIQDSGAIIRNWLTLGEDIAGEVIEVGDGVSSYTKGQRIIVHLQSLGTSNIRQAGFQELVISPQSSVAPLPDSVSYETGVVLPLSVSTATAGLFQSNHLHLYKPSLSPTKKGKTLLVWGGSSSVGISDIQLAVAAGYDVVATASENNFHLLKSLGATRDLDTAVLPSWQTLLQS</sequence>
<keyword evidence="5" id="KW-1185">Reference proteome</keyword>
<reference evidence="4 5" key="1">
    <citation type="submission" date="2016-07" db="EMBL/GenBank/DDBJ databases">
        <title>Pervasive Adenine N6-methylation of Active Genes in Fungi.</title>
        <authorList>
            <consortium name="DOE Joint Genome Institute"/>
            <person name="Mondo S.J."/>
            <person name="Dannebaum R.O."/>
            <person name="Kuo R.C."/>
            <person name="Labutti K."/>
            <person name="Haridas S."/>
            <person name="Kuo A."/>
            <person name="Salamov A."/>
            <person name="Ahrendt S.R."/>
            <person name="Lipzen A."/>
            <person name="Sullivan W."/>
            <person name="Andreopoulos W.B."/>
            <person name="Clum A."/>
            <person name="Lindquist E."/>
            <person name="Daum C."/>
            <person name="Ramamoorthy G.K."/>
            <person name="Gryganskyi A."/>
            <person name="Culley D."/>
            <person name="Magnuson J.K."/>
            <person name="James T.Y."/>
            <person name="O'Malley M.A."/>
            <person name="Stajich J.E."/>
            <person name="Spatafora J.W."/>
            <person name="Visel A."/>
            <person name="Grigoriev I.V."/>
        </authorList>
    </citation>
    <scope>NUCLEOTIDE SEQUENCE [LARGE SCALE GENOMIC DNA]</scope>
    <source>
        <strain evidence="4 5">CBS 129021</strain>
    </source>
</reference>
<protein>
    <submittedName>
        <fullName evidence="4">Chaperonin 10-like protein</fullName>
    </submittedName>
</protein>
<dbReference type="InterPro" id="IPR036291">
    <property type="entry name" value="NAD(P)-bd_dom_sf"/>
</dbReference>
<gene>
    <name evidence="4" type="ORF">BCR38DRAFT_413438</name>
</gene>
<dbReference type="PANTHER" id="PTHR45348:SF2">
    <property type="entry name" value="ZINC-TYPE ALCOHOL DEHYDROGENASE-LIKE PROTEIN C2E1P3.01"/>
    <property type="match status" value="1"/>
</dbReference>
<dbReference type="SUPFAM" id="SSF50129">
    <property type="entry name" value="GroES-like"/>
    <property type="match status" value="1"/>
</dbReference>
<dbReference type="InParanoid" id="A0A1Y2DFH2"/>
<dbReference type="InterPro" id="IPR013154">
    <property type="entry name" value="ADH-like_N"/>
</dbReference>